<organism evidence="1 2">
    <name type="scientific">Enteractinococcus helveticum</name>
    <dbReference type="NCBI Taxonomy" id="1837282"/>
    <lineage>
        <taxon>Bacteria</taxon>
        <taxon>Bacillati</taxon>
        <taxon>Actinomycetota</taxon>
        <taxon>Actinomycetes</taxon>
        <taxon>Micrococcales</taxon>
        <taxon>Micrococcaceae</taxon>
    </lineage>
</organism>
<comment type="caution">
    <text evidence="1">The sequence shown here is derived from an EMBL/GenBank/DDBJ whole genome shotgun (WGS) entry which is preliminary data.</text>
</comment>
<gene>
    <name evidence="1" type="ORF">A6F49_11905</name>
</gene>
<accession>A0A1B7LZ30</accession>
<dbReference type="Proteomes" id="UP000078292">
    <property type="component" value="Unassembled WGS sequence"/>
</dbReference>
<protein>
    <submittedName>
        <fullName evidence="1">Uncharacterized protein</fullName>
    </submittedName>
</protein>
<evidence type="ECO:0000313" key="2">
    <source>
        <dbReference type="Proteomes" id="UP000078292"/>
    </source>
</evidence>
<dbReference type="PROSITE" id="PS51257">
    <property type="entry name" value="PROKAR_LIPOPROTEIN"/>
    <property type="match status" value="1"/>
</dbReference>
<dbReference type="EMBL" id="LXEY01000019">
    <property type="protein sequence ID" value="OAV60642.1"/>
    <property type="molecule type" value="Genomic_DNA"/>
</dbReference>
<keyword evidence="2" id="KW-1185">Reference proteome</keyword>
<evidence type="ECO:0000313" key="1">
    <source>
        <dbReference type="EMBL" id="OAV60642.1"/>
    </source>
</evidence>
<dbReference type="AlphaFoldDB" id="A0A1B7LZ30"/>
<proteinExistence type="predicted"/>
<reference evidence="1 2" key="1">
    <citation type="submission" date="2016-04" db="EMBL/GenBank/DDBJ databases">
        <title>First whole genome shotgun sequence of the bacterium Enteractinococcus sp. strain UASWS1574.</title>
        <authorList>
            <person name="Crovadore J."/>
            <person name="Chablais R."/>
            <person name="Lefort F."/>
        </authorList>
    </citation>
    <scope>NUCLEOTIDE SEQUENCE [LARGE SCALE GENOMIC DNA]</scope>
    <source>
        <strain evidence="1 2">UASWS1574</strain>
    </source>
</reference>
<name>A0A1B7LZ30_9MICC</name>
<sequence>MMSDVRFWLRSWTGLALTGLLLSSIVLSGCADDTASGLAKADETPEFEGPWASEFTAEYRYTDSDFVHSVLADGKITDEELAETRERFTQCLTEYGHTDIIFEPDGSLQFDTSTAQDPASVDEQMDECSEISGEAAIGALHSWIRRNPQNLDEDTIMADCLVRKGVVDASYSASDYADDGPAADFPFHDVITGETAFRECNADPLGLFE</sequence>